<accession>H6R9W0</accession>
<gene>
    <name evidence="1" type="ordered locus">NOCYR_0348</name>
</gene>
<reference evidence="1 2" key="1">
    <citation type="journal article" date="2012" name="J. Bacteriol.">
        <title>Genome sequence of the human- and animal-pathogenic strain Nocardia cyriacigeorgica GUH-2.</title>
        <authorList>
            <person name="Zoropogui A."/>
            <person name="Pujic P."/>
            <person name="Normand P."/>
            <person name="Barbe V."/>
            <person name="Beaman B."/>
            <person name="Beaman L."/>
            <person name="Boiron P."/>
            <person name="Colinon C."/>
            <person name="Deredjian A."/>
            <person name="Graindorge A."/>
            <person name="Mangenot S."/>
            <person name="Nazaret S."/>
            <person name="Neto M."/>
            <person name="Petit S."/>
            <person name="Roche D."/>
            <person name="Vallenet D."/>
            <person name="Rodriguez-Nava V."/>
            <person name="Richard Y."/>
            <person name="Cournoyer B."/>
            <person name="Blaha D."/>
        </authorList>
    </citation>
    <scope>NUCLEOTIDE SEQUENCE [LARGE SCALE GENOMIC DNA]</scope>
    <source>
        <strain evidence="1 2">GUH-2</strain>
    </source>
</reference>
<dbReference type="Proteomes" id="UP000008190">
    <property type="component" value="Chromosome"/>
</dbReference>
<dbReference type="HOGENOM" id="CLU_156549_0_0_11"/>
<name>H6R9W0_NOCCG</name>
<proteinExistence type="predicted"/>
<dbReference type="EMBL" id="FO082843">
    <property type="protein sequence ID" value="CCF61168.1"/>
    <property type="molecule type" value="Genomic_DNA"/>
</dbReference>
<dbReference type="KEGG" id="ncy:NOCYR_0348"/>
<sequence>MTDRHIGGVHPLDTRPRALGWIDHDTSTAPEWDRAQVERLAQRLGYRLVWPDEISVLPVSAQLHSLGVDTVLMPAPHHIAPLELSRVMEIADVETVHPRLSFARWSIAGAAAGGGSC</sequence>
<dbReference type="OrthoDB" id="4561040at2"/>
<evidence type="ECO:0000313" key="1">
    <source>
        <dbReference type="EMBL" id="CCF61168.1"/>
    </source>
</evidence>
<dbReference type="STRING" id="1127134.NOCYR_0348"/>
<keyword evidence="2" id="KW-1185">Reference proteome</keyword>
<evidence type="ECO:0000313" key="2">
    <source>
        <dbReference type="Proteomes" id="UP000008190"/>
    </source>
</evidence>
<dbReference type="eggNOG" id="ENOG5032K18">
    <property type="taxonomic scope" value="Bacteria"/>
</dbReference>
<protein>
    <submittedName>
        <fullName evidence="1">Uncharacterized protein</fullName>
    </submittedName>
</protein>
<organism evidence="1 2">
    <name type="scientific">Nocardia cyriacigeorgica (strain GUH-2)</name>
    <dbReference type="NCBI Taxonomy" id="1127134"/>
    <lineage>
        <taxon>Bacteria</taxon>
        <taxon>Bacillati</taxon>
        <taxon>Actinomycetota</taxon>
        <taxon>Actinomycetes</taxon>
        <taxon>Mycobacteriales</taxon>
        <taxon>Nocardiaceae</taxon>
        <taxon>Nocardia</taxon>
    </lineage>
</organism>
<dbReference type="RefSeq" id="WP_014348645.1">
    <property type="nucleotide sequence ID" value="NC_016887.1"/>
</dbReference>
<dbReference type="AlphaFoldDB" id="H6R9W0"/>